<dbReference type="RefSeq" id="WP_267300862.1">
    <property type="nucleotide sequence ID" value="NZ_JAOQJZ010000005.1"/>
</dbReference>
<dbReference type="GO" id="GO:0016887">
    <property type="term" value="F:ATP hydrolysis activity"/>
    <property type="evidence" value="ECO:0007669"/>
    <property type="project" value="InterPro"/>
</dbReference>
<comment type="catalytic activity">
    <reaction evidence="10">
        <text>Ca(2+)(in) + ATP + H2O = Ca(2+)(out) + ADP + phosphate + H(+)</text>
        <dbReference type="Rhea" id="RHEA:18105"/>
        <dbReference type="ChEBI" id="CHEBI:15377"/>
        <dbReference type="ChEBI" id="CHEBI:15378"/>
        <dbReference type="ChEBI" id="CHEBI:29108"/>
        <dbReference type="ChEBI" id="CHEBI:30616"/>
        <dbReference type="ChEBI" id="CHEBI:43474"/>
        <dbReference type="ChEBI" id="CHEBI:456216"/>
        <dbReference type="EC" id="7.2.2.10"/>
    </reaction>
</comment>
<dbReference type="Pfam" id="PF00122">
    <property type="entry name" value="E1-E2_ATPase"/>
    <property type="match status" value="1"/>
</dbReference>
<keyword evidence="6" id="KW-0460">Magnesium</keyword>
<dbReference type="SFLD" id="SFLDS00003">
    <property type="entry name" value="Haloacid_Dehalogenase"/>
    <property type="match status" value="1"/>
</dbReference>
<feature type="transmembrane region" description="Helical" evidence="11">
    <location>
        <begin position="76"/>
        <end position="92"/>
    </location>
</feature>
<dbReference type="SUPFAM" id="SSF81653">
    <property type="entry name" value="Calcium ATPase, transduction domain A"/>
    <property type="match status" value="1"/>
</dbReference>
<feature type="transmembrane region" description="Helical" evidence="11">
    <location>
        <begin position="754"/>
        <end position="778"/>
    </location>
</feature>
<dbReference type="Pfam" id="PF00690">
    <property type="entry name" value="Cation_ATPase_N"/>
    <property type="match status" value="1"/>
</dbReference>
<dbReference type="GO" id="GO:0016020">
    <property type="term" value="C:membrane"/>
    <property type="evidence" value="ECO:0007669"/>
    <property type="project" value="UniProtKB-SubCell"/>
</dbReference>
<evidence type="ECO:0000313" key="13">
    <source>
        <dbReference type="EMBL" id="MCU6705550.1"/>
    </source>
</evidence>
<evidence type="ECO:0000256" key="4">
    <source>
        <dbReference type="ARBA" id="ARBA00022741"/>
    </source>
</evidence>
<keyword evidence="8 11" id="KW-1133">Transmembrane helix</keyword>
<dbReference type="PANTHER" id="PTHR42861">
    <property type="entry name" value="CALCIUM-TRANSPORTING ATPASE"/>
    <property type="match status" value="1"/>
</dbReference>
<dbReference type="SUPFAM" id="SSF81665">
    <property type="entry name" value="Calcium ATPase, transmembrane domain M"/>
    <property type="match status" value="1"/>
</dbReference>
<dbReference type="Gene3D" id="1.20.1110.10">
    <property type="entry name" value="Calcium-transporting ATPase, transmembrane domain"/>
    <property type="match status" value="1"/>
</dbReference>
<proteinExistence type="inferred from homology"/>
<dbReference type="InterPro" id="IPR006068">
    <property type="entry name" value="ATPase_P-typ_cation-transptr_C"/>
</dbReference>
<name>A0AAE3IGN6_9FIRM</name>
<dbReference type="GO" id="GO:0005524">
    <property type="term" value="F:ATP binding"/>
    <property type="evidence" value="ECO:0007669"/>
    <property type="project" value="UniProtKB-KW"/>
</dbReference>
<dbReference type="SFLD" id="SFLDG00002">
    <property type="entry name" value="C1.7:_P-type_atpase_like"/>
    <property type="match status" value="1"/>
</dbReference>
<dbReference type="InterPro" id="IPR004014">
    <property type="entry name" value="ATPase_P-typ_cation-transptr_N"/>
</dbReference>
<comment type="similarity">
    <text evidence="2">Belongs to the cation transport ATPase (P-type) (TC 3.A.3) family. Type IIA subfamily.</text>
</comment>
<evidence type="ECO:0000256" key="1">
    <source>
        <dbReference type="ARBA" id="ARBA00004141"/>
    </source>
</evidence>
<sequence>MLDILEKKLTENQTTRKGLTTAEAEKRLSTDGENRLAKKKKTSAAKIFAGQFHDVMVMILLVSVVISVALGQYADAVPIVLIVIINAALGFIQEYRCEKTLEKLENMTAPTAMVYRDGRLVKIPASEVVAGDVFTLEAGDRVPCDGYINSSRALSCDESALTGEAVPAIKKCRTSEIDFTALNKDYMVYMGTVVTKGVGEVTAVATGERSQMGRVSTMLDEIKEPETPLQKKLGELGRTLAIICLAVCVVVFIAGVLRGEPVLNMAMTGITIAIAAIPEGLPATVTIALALAVRKMLKRQALVHRLHSVETLGCATVICTDKTGTVTMNKMTVTDIFTCTEKSRAYGVTKEGASFDDKALKAWESPDLGRILLCGAACNNARLCPPEKIKKRDRGGRQSELSAEGDPTETAILIACANAGINVSSLGYRRTDEFPFESETRSMTVICADEKGGTTAFRKGAFDVIIKECSHVFSDSGELLTFGGAMRKQAFYKCDEYASKGLRVIAFSQQVDGEWAFLGLMAMKDPLRAEAAKAVAECQRAGIKTVMITGDHKLTAQAIAKEAGIMKAGSIALTGDELDRMDDKQLDEVIENCRVFARVTPEHKLRIVKAFKNRGHVCAMTGDGVNDAPAIKEADIGVSMGISGTEVTKQAADVILLDDNFATLVNSVEEGRTIYQNIRKFVRYLISCNIGEVITMLGGILMGLPMVLLPAQILLVNLVTDSLPAIALGLEPAESSVMKKPPRKEDDSFFSGGLMWHIVIRGLLIGICTLASFTVLLTNTHSLGTARTGALITLVLSQLIHVFECKSEEKTLFTVPYLSNPFLLFSVFISAAALFAGIWLPVLQKIFFTAVPSLGEFLVAASAAAIVPVGAGIMPKLFMGKKSPDVTVNIPQN</sequence>
<dbReference type="FunFam" id="1.20.1110.10:FF:000065">
    <property type="entry name" value="Sarcoplasmic/endoplasmic reticulum calcium ATPase 1"/>
    <property type="match status" value="1"/>
</dbReference>
<evidence type="ECO:0000259" key="12">
    <source>
        <dbReference type="SMART" id="SM00831"/>
    </source>
</evidence>
<dbReference type="GO" id="GO:0005388">
    <property type="term" value="F:P-type calcium transporter activity"/>
    <property type="evidence" value="ECO:0007669"/>
    <property type="project" value="UniProtKB-EC"/>
</dbReference>
<dbReference type="EMBL" id="JAOQJZ010000005">
    <property type="protein sequence ID" value="MCU6705550.1"/>
    <property type="molecule type" value="Genomic_DNA"/>
</dbReference>
<dbReference type="InterPro" id="IPR023299">
    <property type="entry name" value="ATPase_P-typ_cyto_dom_N"/>
</dbReference>
<dbReference type="Pfam" id="PF13246">
    <property type="entry name" value="Cation_ATPase"/>
    <property type="match status" value="1"/>
</dbReference>
<feature type="transmembrane region" description="Helical" evidence="11">
    <location>
        <begin position="269"/>
        <end position="293"/>
    </location>
</feature>
<evidence type="ECO:0000256" key="3">
    <source>
        <dbReference type="ARBA" id="ARBA00022692"/>
    </source>
</evidence>
<dbReference type="PRINTS" id="PR00120">
    <property type="entry name" value="HATPASE"/>
</dbReference>
<comment type="subcellular location">
    <subcellularLocation>
        <location evidence="1">Membrane</location>
        <topology evidence="1">Multi-pass membrane protein</topology>
    </subcellularLocation>
</comment>
<feature type="transmembrane region" description="Helical" evidence="11">
    <location>
        <begin position="239"/>
        <end position="257"/>
    </location>
</feature>
<keyword evidence="3 11" id="KW-0812">Transmembrane</keyword>
<dbReference type="SFLD" id="SFLDF00027">
    <property type="entry name" value="p-type_atpase"/>
    <property type="match status" value="1"/>
</dbReference>
<feature type="transmembrane region" description="Helical" evidence="11">
    <location>
        <begin position="681"/>
        <end position="707"/>
    </location>
</feature>
<dbReference type="SMART" id="SM00831">
    <property type="entry name" value="Cation_ATPase_N"/>
    <property type="match status" value="1"/>
</dbReference>
<dbReference type="Gene3D" id="3.40.50.1000">
    <property type="entry name" value="HAD superfamily/HAD-like"/>
    <property type="match status" value="1"/>
</dbReference>
<evidence type="ECO:0000256" key="9">
    <source>
        <dbReference type="ARBA" id="ARBA00023136"/>
    </source>
</evidence>
<dbReference type="InterPro" id="IPR059000">
    <property type="entry name" value="ATPase_P-type_domA"/>
</dbReference>
<evidence type="ECO:0000256" key="6">
    <source>
        <dbReference type="ARBA" id="ARBA00022842"/>
    </source>
</evidence>
<organism evidence="13 14">
    <name type="scientific">Hominimerdicola aceti</name>
    <dbReference type="NCBI Taxonomy" id="2981726"/>
    <lineage>
        <taxon>Bacteria</taxon>
        <taxon>Bacillati</taxon>
        <taxon>Bacillota</taxon>
        <taxon>Clostridia</taxon>
        <taxon>Eubacteriales</taxon>
        <taxon>Oscillospiraceae</taxon>
        <taxon>Hominimerdicola</taxon>
    </lineage>
</organism>
<evidence type="ECO:0000256" key="7">
    <source>
        <dbReference type="ARBA" id="ARBA00022967"/>
    </source>
</evidence>
<dbReference type="InterPro" id="IPR044492">
    <property type="entry name" value="P_typ_ATPase_HD_dom"/>
</dbReference>
<evidence type="ECO:0000256" key="8">
    <source>
        <dbReference type="ARBA" id="ARBA00022989"/>
    </source>
</evidence>
<keyword evidence="4" id="KW-0547">Nucleotide-binding</keyword>
<gene>
    <name evidence="13" type="ORF">OCV57_06375</name>
</gene>
<dbReference type="FunFam" id="3.40.50.1000:FF:000028">
    <property type="entry name" value="Calcium-transporting P-type ATPase, putative"/>
    <property type="match status" value="1"/>
</dbReference>
<keyword evidence="5" id="KW-0067">ATP-binding</keyword>
<keyword evidence="7" id="KW-1278">Translocase</keyword>
<evidence type="ECO:0000313" key="14">
    <source>
        <dbReference type="Proteomes" id="UP001208131"/>
    </source>
</evidence>
<feature type="transmembrane region" description="Helical" evidence="11">
    <location>
        <begin position="47"/>
        <end position="70"/>
    </location>
</feature>
<dbReference type="NCBIfam" id="TIGR01494">
    <property type="entry name" value="ATPase_P-type"/>
    <property type="match status" value="3"/>
</dbReference>
<dbReference type="InterPro" id="IPR018303">
    <property type="entry name" value="ATPase_P-typ_P_site"/>
</dbReference>
<dbReference type="PRINTS" id="PR00119">
    <property type="entry name" value="CATATPASE"/>
</dbReference>
<dbReference type="PROSITE" id="PS00154">
    <property type="entry name" value="ATPASE_E1_E2"/>
    <property type="match status" value="1"/>
</dbReference>
<dbReference type="Proteomes" id="UP001208131">
    <property type="component" value="Unassembled WGS sequence"/>
</dbReference>
<feature type="transmembrane region" description="Helical" evidence="11">
    <location>
        <begin position="846"/>
        <end position="873"/>
    </location>
</feature>
<dbReference type="InterPro" id="IPR023298">
    <property type="entry name" value="ATPase_P-typ_TM_dom_sf"/>
</dbReference>
<dbReference type="SUPFAM" id="SSF56784">
    <property type="entry name" value="HAD-like"/>
    <property type="match status" value="1"/>
</dbReference>
<dbReference type="InterPro" id="IPR008250">
    <property type="entry name" value="ATPase_P-typ_transduc_dom_A_sf"/>
</dbReference>
<comment type="caution">
    <text evidence="13">The sequence shown here is derived from an EMBL/GenBank/DDBJ whole genome shotgun (WGS) entry which is preliminary data.</text>
</comment>
<keyword evidence="14" id="KW-1185">Reference proteome</keyword>
<dbReference type="InterPro" id="IPR036412">
    <property type="entry name" value="HAD-like_sf"/>
</dbReference>
<dbReference type="InterPro" id="IPR023214">
    <property type="entry name" value="HAD_sf"/>
</dbReference>
<reference evidence="13 14" key="1">
    <citation type="journal article" date="2021" name="ISME Commun">
        <title>Automated analysis of genomic sequences facilitates high-throughput and comprehensive description of bacteria.</title>
        <authorList>
            <person name="Hitch T.C.A."/>
        </authorList>
    </citation>
    <scope>NUCLEOTIDE SEQUENCE [LARGE SCALE GENOMIC DNA]</scope>
    <source>
        <strain evidence="13 14">Sanger_31</strain>
    </source>
</reference>
<feature type="domain" description="Cation-transporting P-type ATPase N-terminal" evidence="12">
    <location>
        <begin position="5"/>
        <end position="72"/>
    </location>
</feature>
<evidence type="ECO:0000256" key="5">
    <source>
        <dbReference type="ARBA" id="ARBA00022840"/>
    </source>
</evidence>
<dbReference type="AlphaFoldDB" id="A0AAE3IGN6"/>
<keyword evidence="9 11" id="KW-0472">Membrane</keyword>
<evidence type="ECO:0000256" key="10">
    <source>
        <dbReference type="ARBA" id="ARBA00048694"/>
    </source>
</evidence>
<dbReference type="SUPFAM" id="SSF81660">
    <property type="entry name" value="Metal cation-transporting ATPase, ATP-binding domain N"/>
    <property type="match status" value="1"/>
</dbReference>
<evidence type="ECO:0000256" key="2">
    <source>
        <dbReference type="ARBA" id="ARBA00005675"/>
    </source>
</evidence>
<dbReference type="Gene3D" id="2.70.150.10">
    <property type="entry name" value="Calcium-transporting ATPase, cytoplasmic transduction domain A"/>
    <property type="match status" value="1"/>
</dbReference>
<protein>
    <submittedName>
        <fullName evidence="13">Cation-translocating P-type ATPase</fullName>
    </submittedName>
</protein>
<dbReference type="InterPro" id="IPR001757">
    <property type="entry name" value="P_typ_ATPase"/>
</dbReference>
<evidence type="ECO:0000256" key="11">
    <source>
        <dbReference type="SAM" id="Phobius"/>
    </source>
</evidence>
<accession>A0AAE3IGN6</accession>
<dbReference type="Gene3D" id="3.40.1110.10">
    <property type="entry name" value="Calcium-transporting ATPase, cytoplasmic domain N"/>
    <property type="match status" value="1"/>
</dbReference>
<feature type="transmembrane region" description="Helical" evidence="11">
    <location>
        <begin position="815"/>
        <end position="840"/>
    </location>
</feature>
<dbReference type="Pfam" id="PF00689">
    <property type="entry name" value="Cation_ATPase_C"/>
    <property type="match status" value="1"/>
</dbReference>